<reference evidence="1 2" key="1">
    <citation type="submission" date="2011-08" db="EMBL/GenBank/DDBJ databases">
        <authorList>
            <person name="Weinstock G."/>
            <person name="Sodergren E."/>
            <person name="Clifton S."/>
            <person name="Fulton L."/>
            <person name="Fulton B."/>
            <person name="Courtney L."/>
            <person name="Fronick C."/>
            <person name="Harrison M."/>
            <person name="Strong C."/>
            <person name="Farmer C."/>
            <person name="Delahaunty K."/>
            <person name="Markovic C."/>
            <person name="Hall O."/>
            <person name="Minx P."/>
            <person name="Tomlinson C."/>
            <person name="Mitreva M."/>
            <person name="Hou S."/>
            <person name="Chen J."/>
            <person name="Wollam A."/>
            <person name="Pepin K.H."/>
            <person name="Johnson M."/>
            <person name="Bhonagiri V."/>
            <person name="Zhang X."/>
            <person name="Suruliraj S."/>
            <person name="Warren W."/>
            <person name="Chinwalla A."/>
            <person name="Mardis E.R."/>
            <person name="Wilson R.K."/>
        </authorList>
    </citation>
    <scope>NUCLEOTIDE SEQUENCE [LARGE SCALE GENOMIC DNA]</scope>
    <source>
        <strain evidence="1 2">F0432</strain>
    </source>
</reference>
<accession>G9ZJ65</accession>
<dbReference type="PANTHER" id="PTHR42957">
    <property type="entry name" value="HELICASE MJ1565-RELATED"/>
    <property type="match status" value="1"/>
</dbReference>
<dbReference type="PATRIC" id="fig|797473.3.peg.2314"/>
<dbReference type="AlphaFoldDB" id="G9ZJ65"/>
<dbReference type="Proteomes" id="UP000004750">
    <property type="component" value="Unassembled WGS sequence"/>
</dbReference>
<dbReference type="PANTHER" id="PTHR42957:SF1">
    <property type="entry name" value="HELICASE MJ1565-RELATED"/>
    <property type="match status" value="1"/>
</dbReference>
<dbReference type="STRING" id="797473.HMPREF9080_02834"/>
<dbReference type="InterPro" id="IPR027417">
    <property type="entry name" value="P-loop_NTPase"/>
</dbReference>
<evidence type="ECO:0000313" key="1">
    <source>
        <dbReference type="EMBL" id="EHM50509.1"/>
    </source>
</evidence>
<gene>
    <name evidence="1" type="ORF">HMPREF9080_02834</name>
</gene>
<evidence type="ECO:0008006" key="3">
    <source>
        <dbReference type="Google" id="ProtNLM"/>
    </source>
</evidence>
<comment type="caution">
    <text evidence="1">The sequence shown here is derived from an EMBL/GenBank/DDBJ whole genome shotgun (WGS) entry which is preliminary data.</text>
</comment>
<dbReference type="InterPro" id="IPR008571">
    <property type="entry name" value="HerA-like"/>
</dbReference>
<name>G9ZJ65_9GAMM</name>
<evidence type="ECO:0000313" key="2">
    <source>
        <dbReference type="Proteomes" id="UP000004750"/>
    </source>
</evidence>
<dbReference type="EMBL" id="AGCM01000180">
    <property type="protein sequence ID" value="EHM50509.1"/>
    <property type="molecule type" value="Genomic_DNA"/>
</dbReference>
<organism evidence="1 2">
    <name type="scientific">Cardiobacterium valvarum F0432</name>
    <dbReference type="NCBI Taxonomy" id="797473"/>
    <lineage>
        <taxon>Bacteria</taxon>
        <taxon>Pseudomonadati</taxon>
        <taxon>Pseudomonadota</taxon>
        <taxon>Gammaproteobacteria</taxon>
        <taxon>Cardiobacteriales</taxon>
        <taxon>Cardiobacteriaceae</taxon>
        <taxon>Cardiobacterium</taxon>
    </lineage>
</organism>
<sequence>MGLDDWLNAYIGGNQAENGSVTVIDLSLVPAEVIHLVTAVVARMTLEALQRYRKLNKGKTLPTVLVMEEAHTFIKRYKDDTENQSSATICCQVFEKIAREGRKFGLGLVLSSQRPSELSPTVLSQCNSFLLHRISNDRDQELVHKLVPDNLHGLLRDLPSLPSRHAILLGWASELPVLVKMKDLPENHKPKSDDPDFWAVWSGQVERKVNWKTIADDWQQISPANGDD</sequence>
<proteinExistence type="predicted"/>
<dbReference type="Gene3D" id="3.40.50.300">
    <property type="entry name" value="P-loop containing nucleotide triphosphate hydrolases"/>
    <property type="match status" value="1"/>
</dbReference>
<dbReference type="HOGENOM" id="CLU_061996_1_0_6"/>
<protein>
    <recommendedName>
        <fullName evidence="3">Helicase HerA central domain-containing protein</fullName>
    </recommendedName>
</protein>
<dbReference type="SUPFAM" id="SSF52540">
    <property type="entry name" value="P-loop containing nucleoside triphosphate hydrolases"/>
    <property type="match status" value="1"/>
</dbReference>